<gene>
    <name evidence="3" type="ORF">C7M84_023942</name>
</gene>
<evidence type="ECO:0000256" key="1">
    <source>
        <dbReference type="SAM" id="MobiDB-lite"/>
    </source>
</evidence>
<dbReference type="Gene3D" id="1.20.1070.10">
    <property type="entry name" value="Rhodopsin 7-helix transmembrane proteins"/>
    <property type="match status" value="1"/>
</dbReference>
<feature type="transmembrane region" description="Helical" evidence="2">
    <location>
        <begin position="60"/>
        <end position="79"/>
    </location>
</feature>
<keyword evidence="2" id="KW-0472">Membrane</keyword>
<reference evidence="3 4" key="2">
    <citation type="submission" date="2019-01" db="EMBL/GenBank/DDBJ databases">
        <title>The decoding of complex shrimp genome reveals the adaptation for benthos swimmer, frequently molting mechanism and breeding impact on genome.</title>
        <authorList>
            <person name="Sun Y."/>
            <person name="Gao Y."/>
            <person name="Yu Y."/>
        </authorList>
    </citation>
    <scope>NUCLEOTIDE SEQUENCE [LARGE SCALE GENOMIC DNA]</scope>
    <source>
        <tissue evidence="3">Muscle</tissue>
    </source>
</reference>
<dbReference type="Proteomes" id="UP000283509">
    <property type="component" value="Unassembled WGS sequence"/>
</dbReference>
<feature type="transmembrane region" description="Helical" evidence="2">
    <location>
        <begin position="35"/>
        <end position="54"/>
    </location>
</feature>
<dbReference type="AlphaFoldDB" id="A0A3R7NBS9"/>
<evidence type="ECO:0000313" key="3">
    <source>
        <dbReference type="EMBL" id="ROT82886.1"/>
    </source>
</evidence>
<dbReference type="EMBL" id="QCYY01000763">
    <property type="protein sequence ID" value="ROT82886.1"/>
    <property type="molecule type" value="Genomic_DNA"/>
</dbReference>
<comment type="caution">
    <text evidence="3">The sequence shown here is derived from an EMBL/GenBank/DDBJ whole genome shotgun (WGS) entry which is preliminary data.</text>
</comment>
<feature type="compositionally biased region" description="Basic and acidic residues" evidence="1">
    <location>
        <begin position="146"/>
        <end position="161"/>
    </location>
</feature>
<keyword evidence="4" id="KW-1185">Reference proteome</keyword>
<dbReference type="PANTHER" id="PTHR46953:SF1">
    <property type="entry name" value="G-PROTEIN COUPLED RECEPTOR MTH-LIKE 1-RELATED"/>
    <property type="match status" value="1"/>
</dbReference>
<keyword evidence="2" id="KW-0812">Transmembrane</keyword>
<keyword evidence="3" id="KW-0675">Receptor</keyword>
<feature type="region of interest" description="Disordered" evidence="1">
    <location>
        <begin position="126"/>
        <end position="173"/>
    </location>
</feature>
<evidence type="ECO:0000313" key="4">
    <source>
        <dbReference type="Proteomes" id="UP000283509"/>
    </source>
</evidence>
<dbReference type="PANTHER" id="PTHR46953">
    <property type="entry name" value="G-PROTEIN COUPLED RECEPTOR MTH-LIKE 1-RELATED"/>
    <property type="match status" value="1"/>
</dbReference>
<keyword evidence="2" id="KW-1133">Transmembrane helix</keyword>
<reference evidence="3 4" key="1">
    <citation type="submission" date="2018-04" db="EMBL/GenBank/DDBJ databases">
        <authorList>
            <person name="Zhang X."/>
            <person name="Yuan J."/>
            <person name="Li F."/>
            <person name="Xiang J."/>
        </authorList>
    </citation>
    <scope>NUCLEOTIDE SEQUENCE [LARGE SCALE GENOMIC DNA]</scope>
    <source>
        <tissue evidence="3">Muscle</tissue>
    </source>
</reference>
<organism evidence="3 4">
    <name type="scientific">Penaeus vannamei</name>
    <name type="common">Whiteleg shrimp</name>
    <name type="synonym">Litopenaeus vannamei</name>
    <dbReference type="NCBI Taxonomy" id="6689"/>
    <lineage>
        <taxon>Eukaryota</taxon>
        <taxon>Metazoa</taxon>
        <taxon>Ecdysozoa</taxon>
        <taxon>Arthropoda</taxon>
        <taxon>Crustacea</taxon>
        <taxon>Multicrustacea</taxon>
        <taxon>Malacostraca</taxon>
        <taxon>Eumalacostraca</taxon>
        <taxon>Eucarida</taxon>
        <taxon>Decapoda</taxon>
        <taxon>Dendrobranchiata</taxon>
        <taxon>Penaeoidea</taxon>
        <taxon>Penaeidae</taxon>
        <taxon>Penaeus</taxon>
    </lineage>
</organism>
<protein>
    <submittedName>
        <fullName evidence="3">Putative G-protein coupled receptor Mth2-like</fullName>
    </submittedName>
</protein>
<name>A0A3R7NBS9_PENVA</name>
<accession>A0A3R7NBS9</accession>
<sequence length="173" mass="19285">MLFKAGGAFTHCCSRQTSSLTAFNRNHLDAFWQRFSLFCLMALCWVTEILSWKIHPLEMWILTDIINSLQGFIVFVIFVTSRKKREIVSHSWEGTVSTVSQAARKLSRTDDTGVVWHVSDDQVCISHPEGSSSTSSKLTEELTPDLGERQDRGGGDGEASRAGETNPGFQKAD</sequence>
<dbReference type="InterPro" id="IPR052808">
    <property type="entry name" value="GPCR_Mth-like"/>
</dbReference>
<proteinExistence type="predicted"/>
<dbReference type="OrthoDB" id="6134459at2759"/>
<evidence type="ECO:0000256" key="2">
    <source>
        <dbReference type="SAM" id="Phobius"/>
    </source>
</evidence>